<feature type="domain" description="SGNH hydrolase-type esterase" evidence="1">
    <location>
        <begin position="66"/>
        <end position="225"/>
    </location>
</feature>
<dbReference type="PROSITE" id="PS51257">
    <property type="entry name" value="PROKAR_LIPOPROTEIN"/>
    <property type="match status" value="1"/>
</dbReference>
<dbReference type="Proteomes" id="UP001223079">
    <property type="component" value="Unassembled WGS sequence"/>
</dbReference>
<reference evidence="2 3" key="1">
    <citation type="submission" date="2023-07" db="EMBL/GenBank/DDBJ databases">
        <title>Genomic Encyclopedia of Type Strains, Phase IV (KMG-IV): sequencing the most valuable type-strain genomes for metagenomic binning, comparative biology and taxonomic classification.</title>
        <authorList>
            <person name="Goeker M."/>
        </authorList>
    </citation>
    <scope>NUCLEOTIDE SEQUENCE [LARGE SCALE GENOMIC DNA]</scope>
    <source>
        <strain evidence="2 3">DSM 105143</strain>
    </source>
</reference>
<keyword evidence="3" id="KW-1185">Reference proteome</keyword>
<dbReference type="Pfam" id="PF13472">
    <property type="entry name" value="Lipase_GDSL_2"/>
    <property type="match status" value="1"/>
</dbReference>
<proteinExistence type="predicted"/>
<dbReference type="InterPro" id="IPR013830">
    <property type="entry name" value="SGNH_hydro"/>
</dbReference>
<gene>
    <name evidence="2" type="ORF">J2S23_000908</name>
</gene>
<sequence>MKNKSKIVLGIGSGFFAACLIGQAVTGYEIGWGPFRGLFKGFEGEVVAIEQKYDTNTRKGEIVFYGASNFRLWSEMENDLAEYKVQNHGFGGSTDILLMQYADRILYPYEPAIVFFQTGSNDYVELSGSDEEKVIACMARKKQMFQTFHEQLPETKFVVMSGLLLPGRSRYTVLTQEINRQLETLCAEHADYMTFVNAEDMTFDGENYAEELFISDKIHLNHEGQLRWCENYIRPAIEKVIQQYDLKELRK</sequence>
<dbReference type="Gene3D" id="3.40.50.1110">
    <property type="entry name" value="SGNH hydrolase"/>
    <property type="match status" value="1"/>
</dbReference>
<comment type="caution">
    <text evidence="2">The sequence shown here is derived from an EMBL/GenBank/DDBJ whole genome shotgun (WGS) entry which is preliminary data.</text>
</comment>
<dbReference type="RefSeq" id="WP_307121560.1">
    <property type="nucleotide sequence ID" value="NZ_JAUSTM010000007.1"/>
</dbReference>
<name>A0ABT9YQT0_9STRE</name>
<evidence type="ECO:0000259" key="1">
    <source>
        <dbReference type="Pfam" id="PF13472"/>
    </source>
</evidence>
<protein>
    <submittedName>
        <fullName evidence="2">Lysophospholipase L1-like esterase</fullName>
    </submittedName>
</protein>
<dbReference type="InterPro" id="IPR036514">
    <property type="entry name" value="SGNH_hydro_sf"/>
</dbReference>
<dbReference type="EMBL" id="JAUSTM010000007">
    <property type="protein sequence ID" value="MDQ0222356.1"/>
    <property type="molecule type" value="Genomic_DNA"/>
</dbReference>
<dbReference type="SUPFAM" id="SSF52266">
    <property type="entry name" value="SGNH hydrolase"/>
    <property type="match status" value="1"/>
</dbReference>
<evidence type="ECO:0000313" key="2">
    <source>
        <dbReference type="EMBL" id="MDQ0222356.1"/>
    </source>
</evidence>
<evidence type="ECO:0000313" key="3">
    <source>
        <dbReference type="Proteomes" id="UP001223079"/>
    </source>
</evidence>
<organism evidence="2 3">
    <name type="scientific">Streptococcus moroccensis</name>
    <dbReference type="NCBI Taxonomy" id="1451356"/>
    <lineage>
        <taxon>Bacteria</taxon>
        <taxon>Bacillati</taxon>
        <taxon>Bacillota</taxon>
        <taxon>Bacilli</taxon>
        <taxon>Lactobacillales</taxon>
        <taxon>Streptococcaceae</taxon>
        <taxon>Streptococcus</taxon>
    </lineage>
</organism>
<accession>A0ABT9YQT0</accession>